<dbReference type="InterPro" id="IPR001322">
    <property type="entry name" value="Lamin_tail_dom"/>
</dbReference>
<evidence type="ECO:0000259" key="3">
    <source>
        <dbReference type="PROSITE" id="PS51841"/>
    </source>
</evidence>
<dbReference type="CDD" id="cd04486">
    <property type="entry name" value="YhcR_OBF_like"/>
    <property type="match status" value="1"/>
</dbReference>
<dbReference type="Pfam" id="PF03372">
    <property type="entry name" value="Exo_endo_phos"/>
    <property type="match status" value="1"/>
</dbReference>
<gene>
    <name evidence="4" type="ORF">V6R90_08460</name>
</gene>
<dbReference type="SUPFAM" id="SSF56219">
    <property type="entry name" value="DNase I-like"/>
    <property type="match status" value="1"/>
</dbReference>
<feature type="signal peptide" evidence="2">
    <location>
        <begin position="1"/>
        <end position="35"/>
    </location>
</feature>
<feature type="region of interest" description="Disordered" evidence="1">
    <location>
        <begin position="182"/>
        <end position="224"/>
    </location>
</feature>
<feature type="chain" id="PRO_5047457963" evidence="2">
    <location>
        <begin position="36"/>
        <end position="950"/>
    </location>
</feature>
<keyword evidence="4" id="KW-0255">Endonuclease</keyword>
<evidence type="ECO:0000256" key="2">
    <source>
        <dbReference type="SAM" id="SignalP"/>
    </source>
</evidence>
<organism evidence="4 5">
    <name type="scientific">Nocardioides kribbensis</name>
    <dbReference type="NCBI Taxonomy" id="305517"/>
    <lineage>
        <taxon>Bacteria</taxon>
        <taxon>Bacillati</taxon>
        <taxon>Actinomycetota</taxon>
        <taxon>Actinomycetes</taxon>
        <taxon>Propionibacteriales</taxon>
        <taxon>Nocardioidaceae</taxon>
        <taxon>Nocardioides</taxon>
    </lineage>
</organism>
<name>A0ABV1NXV2_9ACTN</name>
<comment type="caution">
    <text evidence="4">The sequence shown here is derived from an EMBL/GenBank/DDBJ whole genome shotgun (WGS) entry which is preliminary data.</text>
</comment>
<evidence type="ECO:0000313" key="5">
    <source>
        <dbReference type="Proteomes" id="UP001482520"/>
    </source>
</evidence>
<keyword evidence="4" id="KW-0378">Hydrolase</keyword>
<feature type="compositionally biased region" description="Acidic residues" evidence="1">
    <location>
        <begin position="194"/>
        <end position="203"/>
    </location>
</feature>
<dbReference type="InterPro" id="IPR005135">
    <property type="entry name" value="Endo/exonuclease/phosphatase"/>
</dbReference>
<sequence length="950" mass="97017">MPLSPRATRRVALPVAGAFSLAAVVTGLAGAPALAAPDASGLVISEVYGGGGNTGAAFTHDFIELYNPTASAVSVTGMSVQYRSATGTSAQVTPLSGSVPAGGHYLVQQAAGTTPAAALPTPDATGTIAMSGSNGVVVLASSETPVSATGELAGAAGVLDAVGYGTTPTSFEERNTGVALTNSTSAARTATGTDSDDNADDFVEGTPVPQSSGGAGEPEPEPDPVEVTIPEIQGTGAASPLDGDPVITSGVVTAAPRFLYGFYLQTPGTGGSVDPASRTASDGVFVYYPNGAGSVSVEPGDHVAVSGDVDEYAGQTQVVSSAAETTVLDTPAAPVTATTTTAWPATAAEKEALEGMLYDPTDDFTVTNTFSTHQFGEVGLALGDTPLIQPTEVADAQDTAAIRAVEADNAARAIVLDDASGTTYAPGTNGKTLTPPYLSNTAPVRVGAAATFTDDVILTQGGSPSAPTYRFQPLQTVSGPDYTATSPATFENTRTDAPDEARIEADGESDLKVASFNVLNYFTTLGDADDDNVGDGGCTTFPDKDGDGNSVGGGCEQRGAWDPQDLARQQAKIVSAINALDADVVGLMEIENSLVVDGDADEATETLVAALNADAGAGTWAANPSSTELPPAAEMDVISNAIIYKPAAVERSGEARALGTLSGSGEAFDNAREPIAQAFTPTGGDEPFLFVVNHFKSKGSGADDGTGQGNANPDRVAQATALRDWVPGVQQESGAEGVLLVGDFNSYSQEDPLQVLYQAGYTNIEDGEGADAEYSYSFSGLSGSLDHVLANDAALEAMTGHDIWNINSGESIYMEYSRYNYSPTDFHTDGPFRSSDHDPVVMGLDLVEDVVAPPAAELALKVSSTPKKVKAGKTKVTLRVKVTADGEPARGGTVTVRLPGGETRTATTNRQGVAKIRLAPFDRVGTKTLRVEWSKGDTSVGGTSTIRVVK</sequence>
<dbReference type="InterPro" id="IPR047971">
    <property type="entry name" value="ExeM-like"/>
</dbReference>
<dbReference type="Gene3D" id="3.60.10.10">
    <property type="entry name" value="Endonuclease/exonuclease/phosphatase"/>
    <property type="match status" value="1"/>
</dbReference>
<dbReference type="SUPFAM" id="SSF49373">
    <property type="entry name" value="Invasin/intimin cell-adhesion fragments"/>
    <property type="match status" value="1"/>
</dbReference>
<keyword evidence="5" id="KW-1185">Reference proteome</keyword>
<protein>
    <submittedName>
        <fullName evidence="4">ExeM/NucH family extracellular endonuclease</fullName>
    </submittedName>
</protein>
<dbReference type="Gene3D" id="2.60.40.10">
    <property type="entry name" value="Immunoglobulins"/>
    <property type="match status" value="1"/>
</dbReference>
<reference evidence="4 5" key="1">
    <citation type="submission" date="2024-02" db="EMBL/GenBank/DDBJ databases">
        <title>Full genome sequence of Nocardioides kribbensis.</title>
        <authorList>
            <person name="Poletto B.L."/>
            <person name="Silva G."/>
            <person name="Galante D."/>
            <person name="Campos K.R."/>
            <person name="Santos M.B.N."/>
            <person name="Sacchi C.T."/>
        </authorList>
    </citation>
    <scope>NUCLEOTIDE SEQUENCE [LARGE SCALE GENOMIC DNA]</scope>
    <source>
        <strain evidence="4 5">O4R</strain>
    </source>
</reference>
<dbReference type="PROSITE" id="PS51841">
    <property type="entry name" value="LTD"/>
    <property type="match status" value="1"/>
</dbReference>
<keyword evidence="4" id="KW-0540">Nuclease</keyword>
<feature type="compositionally biased region" description="Polar residues" evidence="1">
    <location>
        <begin position="182"/>
        <end position="193"/>
    </location>
</feature>
<dbReference type="PANTHER" id="PTHR42834:SF1">
    <property type="entry name" value="ENDONUCLEASE_EXONUCLEASE_PHOSPHATASE FAMILY PROTEIN (AFU_ORTHOLOGUE AFUA_3G09210)"/>
    <property type="match status" value="1"/>
</dbReference>
<dbReference type="InterPro" id="IPR036691">
    <property type="entry name" value="Endo/exonu/phosph_ase_sf"/>
</dbReference>
<dbReference type="InterPro" id="IPR008964">
    <property type="entry name" value="Invasin/intimin_cell_adhesion"/>
</dbReference>
<accession>A0ABV1NXV2</accession>
<dbReference type="GO" id="GO:0004519">
    <property type="term" value="F:endonuclease activity"/>
    <property type="evidence" value="ECO:0007669"/>
    <property type="project" value="UniProtKB-KW"/>
</dbReference>
<proteinExistence type="predicted"/>
<dbReference type="NCBIfam" id="NF033681">
    <property type="entry name" value="ExeM_NucH_DNase"/>
    <property type="match status" value="1"/>
</dbReference>
<evidence type="ECO:0000313" key="4">
    <source>
        <dbReference type="EMBL" id="MEQ7847310.1"/>
    </source>
</evidence>
<dbReference type="CDD" id="cd10283">
    <property type="entry name" value="MnuA_DNase1-like"/>
    <property type="match status" value="1"/>
</dbReference>
<evidence type="ECO:0000256" key="1">
    <source>
        <dbReference type="SAM" id="MobiDB-lite"/>
    </source>
</evidence>
<keyword evidence="2" id="KW-0732">Signal</keyword>
<dbReference type="Proteomes" id="UP001482520">
    <property type="component" value="Unassembled WGS sequence"/>
</dbReference>
<dbReference type="PANTHER" id="PTHR42834">
    <property type="entry name" value="ENDONUCLEASE/EXONUCLEASE/PHOSPHATASE FAMILY PROTEIN (AFU_ORTHOLOGUE AFUA_3G09210)"/>
    <property type="match status" value="1"/>
</dbReference>
<feature type="domain" description="LTD" evidence="3">
    <location>
        <begin position="31"/>
        <end position="166"/>
    </location>
</feature>
<dbReference type="PROSITE" id="PS51318">
    <property type="entry name" value="TAT"/>
    <property type="match status" value="1"/>
</dbReference>
<dbReference type="Pfam" id="PF00932">
    <property type="entry name" value="LTD"/>
    <property type="match status" value="1"/>
</dbReference>
<dbReference type="InterPro" id="IPR013783">
    <property type="entry name" value="Ig-like_fold"/>
</dbReference>
<dbReference type="InterPro" id="IPR006311">
    <property type="entry name" value="TAT_signal"/>
</dbReference>
<dbReference type="EMBL" id="JBEGDP010000007">
    <property type="protein sequence ID" value="MEQ7847310.1"/>
    <property type="molecule type" value="Genomic_DNA"/>
</dbReference>